<evidence type="ECO:0000313" key="2">
    <source>
        <dbReference type="Proteomes" id="UP000631114"/>
    </source>
</evidence>
<reference evidence="1 2" key="1">
    <citation type="submission" date="2020-10" db="EMBL/GenBank/DDBJ databases">
        <title>The Coptis chinensis genome and diversification of protoberbering-type alkaloids.</title>
        <authorList>
            <person name="Wang B."/>
            <person name="Shu S."/>
            <person name="Song C."/>
            <person name="Liu Y."/>
        </authorList>
    </citation>
    <scope>NUCLEOTIDE SEQUENCE [LARGE SCALE GENOMIC DNA]</scope>
    <source>
        <strain evidence="1">HL-2020</strain>
        <tissue evidence="1">Leaf</tissue>
    </source>
</reference>
<organism evidence="1 2">
    <name type="scientific">Coptis chinensis</name>
    <dbReference type="NCBI Taxonomy" id="261450"/>
    <lineage>
        <taxon>Eukaryota</taxon>
        <taxon>Viridiplantae</taxon>
        <taxon>Streptophyta</taxon>
        <taxon>Embryophyta</taxon>
        <taxon>Tracheophyta</taxon>
        <taxon>Spermatophyta</taxon>
        <taxon>Magnoliopsida</taxon>
        <taxon>Ranunculales</taxon>
        <taxon>Ranunculaceae</taxon>
        <taxon>Coptidoideae</taxon>
        <taxon>Coptis</taxon>
    </lineage>
</organism>
<sequence>MKSGAMHRVSVEASHISPLRSFDQISAYENSFVYLDALVPYRIRKNTEMARRVAEDVLRLDPLDTGHCTLGITFKHSCFCKGLGDVSESAKKL</sequence>
<comment type="caution">
    <text evidence="1">The sequence shown here is derived from an EMBL/GenBank/DDBJ whole genome shotgun (WGS) entry which is preliminary data.</text>
</comment>
<protein>
    <submittedName>
        <fullName evidence="1">Uncharacterized protein</fullName>
    </submittedName>
</protein>
<dbReference type="Proteomes" id="UP000631114">
    <property type="component" value="Unassembled WGS sequence"/>
</dbReference>
<proteinExistence type="predicted"/>
<accession>A0A835MAU0</accession>
<dbReference type="EMBL" id="JADFTS010000001">
    <property type="protein sequence ID" value="KAF9625735.1"/>
    <property type="molecule type" value="Genomic_DNA"/>
</dbReference>
<keyword evidence="2" id="KW-1185">Reference proteome</keyword>
<name>A0A835MAU0_9MAGN</name>
<dbReference type="AlphaFoldDB" id="A0A835MAU0"/>
<gene>
    <name evidence="1" type="ORF">IFM89_026663</name>
</gene>
<evidence type="ECO:0000313" key="1">
    <source>
        <dbReference type="EMBL" id="KAF9625735.1"/>
    </source>
</evidence>